<feature type="region of interest" description="Disordered" evidence="1">
    <location>
        <begin position="47"/>
        <end position="69"/>
    </location>
</feature>
<dbReference type="InterPro" id="IPR002575">
    <property type="entry name" value="Aminoglycoside_PTrfase"/>
</dbReference>
<dbReference type="PANTHER" id="PTHR21310">
    <property type="entry name" value="AMINOGLYCOSIDE PHOSPHOTRANSFERASE-RELATED-RELATED"/>
    <property type="match status" value="1"/>
</dbReference>
<dbReference type="Gene3D" id="3.90.1200.10">
    <property type="match status" value="1"/>
</dbReference>
<evidence type="ECO:0000256" key="1">
    <source>
        <dbReference type="SAM" id="MobiDB-lite"/>
    </source>
</evidence>
<evidence type="ECO:0000313" key="4">
    <source>
        <dbReference type="Proteomes" id="UP000292346"/>
    </source>
</evidence>
<dbReference type="GO" id="GO:0016740">
    <property type="term" value="F:transferase activity"/>
    <property type="evidence" value="ECO:0007669"/>
    <property type="project" value="UniProtKB-KW"/>
</dbReference>
<sequence length="416" mass="44896">MRRQVQHAVGRSARHPGDRARHDHRVQQRIELPSPDGLRIHIDTHARSTSNSVDAAVPRLADPGGGSRGRRRCGLAAELDFLDQVTAVARRHGVDPGELKEVAGGVANRGFVLGDDLFLRVCRPGFEADLLKETHVVPAARSVGVLTPAIVEYDDSGRLIAAPYALMERVHGTEPTELPTGLAEQLARLHQLERGPGSAPSHAKPADAKGKPPALDLSALDLSAQDLPAQDLPAQDLPARDLSALDLSGMGEDGWGDPWRTIEELAEGGYVDPGTASWLTGWFTRLAERIDGSRPKVLIHGDVAAHNLLAGPDGDLRALIDWGDAAWAPRAMDFAKLPLTQVAALLPDYLRHSQSPESEEELAAAVLWFHLSWGLGKLPAAPWPGQRHWTAPTTSRLLNILHFFTTAPPAPWSGLT</sequence>
<dbReference type="Proteomes" id="UP000292346">
    <property type="component" value="Unassembled WGS sequence"/>
</dbReference>
<dbReference type="InterPro" id="IPR011009">
    <property type="entry name" value="Kinase-like_dom_sf"/>
</dbReference>
<feature type="compositionally biased region" description="Basic and acidic residues" evidence="1">
    <location>
        <begin position="15"/>
        <end position="26"/>
    </location>
</feature>
<protein>
    <submittedName>
        <fullName evidence="3">Aminoglycoside phosphotransferase family protein</fullName>
    </submittedName>
</protein>
<organism evidence="3 4">
    <name type="scientific">Kribbella soli</name>
    <dbReference type="NCBI Taxonomy" id="1124743"/>
    <lineage>
        <taxon>Bacteria</taxon>
        <taxon>Bacillati</taxon>
        <taxon>Actinomycetota</taxon>
        <taxon>Actinomycetes</taxon>
        <taxon>Propionibacteriales</taxon>
        <taxon>Kribbellaceae</taxon>
        <taxon>Kribbella</taxon>
    </lineage>
</organism>
<proteinExistence type="predicted"/>
<feature type="region of interest" description="Disordered" evidence="1">
    <location>
        <begin position="193"/>
        <end position="214"/>
    </location>
</feature>
<feature type="domain" description="Aminoglycoside phosphotransferase" evidence="2">
    <location>
        <begin position="99"/>
        <end position="354"/>
    </location>
</feature>
<keyword evidence="4" id="KW-1185">Reference proteome</keyword>
<dbReference type="InterPro" id="IPR051678">
    <property type="entry name" value="AGP_Transferase"/>
</dbReference>
<dbReference type="Pfam" id="PF01636">
    <property type="entry name" value="APH"/>
    <property type="match status" value="1"/>
</dbReference>
<dbReference type="EMBL" id="SJJZ01000004">
    <property type="protein sequence ID" value="TCC04163.1"/>
    <property type="molecule type" value="Genomic_DNA"/>
</dbReference>
<dbReference type="OrthoDB" id="3806873at2"/>
<accession>A0A4R0H373</accession>
<comment type="caution">
    <text evidence="3">The sequence shown here is derived from an EMBL/GenBank/DDBJ whole genome shotgun (WGS) entry which is preliminary data.</text>
</comment>
<evidence type="ECO:0000313" key="3">
    <source>
        <dbReference type="EMBL" id="TCC04163.1"/>
    </source>
</evidence>
<reference evidence="3 4" key="1">
    <citation type="submission" date="2019-02" db="EMBL/GenBank/DDBJ databases">
        <title>Kribbella capetownensis sp. nov. and Kribbella speibonae sp. nov., isolated from soil.</title>
        <authorList>
            <person name="Curtis S.M."/>
            <person name="Norton I."/>
            <person name="Everest G.J."/>
            <person name="Meyers P.R."/>
        </authorList>
    </citation>
    <scope>NUCLEOTIDE SEQUENCE [LARGE SCALE GENOMIC DNA]</scope>
    <source>
        <strain evidence="3 4">KCTC 29219</strain>
    </source>
</reference>
<dbReference type="AlphaFoldDB" id="A0A4R0H373"/>
<name>A0A4R0H373_9ACTN</name>
<dbReference type="SUPFAM" id="SSF56112">
    <property type="entry name" value="Protein kinase-like (PK-like)"/>
    <property type="match status" value="1"/>
</dbReference>
<feature type="region of interest" description="Disordered" evidence="1">
    <location>
        <begin position="1"/>
        <end position="26"/>
    </location>
</feature>
<evidence type="ECO:0000259" key="2">
    <source>
        <dbReference type="Pfam" id="PF01636"/>
    </source>
</evidence>
<keyword evidence="3" id="KW-0808">Transferase</keyword>
<gene>
    <name evidence="3" type="ORF">E0H45_34295</name>
</gene>